<dbReference type="AlphaFoldDB" id="A0AAW0RXY3"/>
<protein>
    <submittedName>
        <fullName evidence="2">Uncharacterized protein</fullName>
    </submittedName>
</protein>
<reference evidence="2 3" key="1">
    <citation type="submission" date="2020-02" db="EMBL/GenBank/DDBJ databases">
        <title>Comparative genomics of the hypocrealean fungal genus Beauvera.</title>
        <authorList>
            <person name="Showalter D.N."/>
            <person name="Bushley K.E."/>
            <person name="Rehner S.A."/>
        </authorList>
    </citation>
    <scope>NUCLEOTIDE SEQUENCE [LARGE SCALE GENOMIC DNA]</scope>
    <source>
        <strain evidence="2 3">ARSEF4384</strain>
    </source>
</reference>
<evidence type="ECO:0000313" key="3">
    <source>
        <dbReference type="Proteomes" id="UP001397290"/>
    </source>
</evidence>
<keyword evidence="3" id="KW-1185">Reference proteome</keyword>
<proteinExistence type="predicted"/>
<organism evidence="2 3">
    <name type="scientific">Beauveria asiatica</name>
    <dbReference type="NCBI Taxonomy" id="1069075"/>
    <lineage>
        <taxon>Eukaryota</taxon>
        <taxon>Fungi</taxon>
        <taxon>Dikarya</taxon>
        <taxon>Ascomycota</taxon>
        <taxon>Pezizomycotina</taxon>
        <taxon>Sordariomycetes</taxon>
        <taxon>Hypocreomycetidae</taxon>
        <taxon>Hypocreales</taxon>
        <taxon>Cordycipitaceae</taxon>
        <taxon>Beauveria</taxon>
    </lineage>
</organism>
<comment type="caution">
    <text evidence="2">The sequence shown here is derived from an EMBL/GenBank/DDBJ whole genome shotgun (WGS) entry which is preliminary data.</text>
</comment>
<evidence type="ECO:0000256" key="1">
    <source>
        <dbReference type="SAM" id="MobiDB-lite"/>
    </source>
</evidence>
<name>A0AAW0RXY3_9HYPO</name>
<feature type="region of interest" description="Disordered" evidence="1">
    <location>
        <begin position="1"/>
        <end position="24"/>
    </location>
</feature>
<sequence>MAERKHELETVSSNSPGIDNRERSSNFWPSHEALGTLNFVAHLDIIDVAKERSIDLLATKAVEYFRTEVMEAPGSLTFLNVVPFVFSMDGTGILLQKACMEATRRLLGPGLAVREKIQQLLGNVFGKVPAFSQGLLSPFLTIAAPGSKKCRFSDSDEDAS</sequence>
<dbReference type="EMBL" id="JAAHCF010000172">
    <property type="protein sequence ID" value="KAK8147065.1"/>
    <property type="molecule type" value="Genomic_DNA"/>
</dbReference>
<evidence type="ECO:0000313" key="2">
    <source>
        <dbReference type="EMBL" id="KAK8147065.1"/>
    </source>
</evidence>
<gene>
    <name evidence="2" type="ORF">G3M48_002228</name>
</gene>
<dbReference type="Proteomes" id="UP001397290">
    <property type="component" value="Unassembled WGS sequence"/>
</dbReference>
<accession>A0AAW0RXY3</accession>